<reference evidence="1 2" key="1">
    <citation type="submission" date="2023-11" db="EMBL/GenBank/DDBJ databases">
        <title>Bacillus jintuensis, isolated from a mudflat on the Beibu Gulf coast.</title>
        <authorList>
            <person name="Li M."/>
        </authorList>
    </citation>
    <scope>NUCLEOTIDE SEQUENCE [LARGE SCALE GENOMIC DNA]</scope>
    <source>
        <strain evidence="1 2">31A1R</strain>
    </source>
</reference>
<evidence type="ECO:0000313" key="1">
    <source>
        <dbReference type="EMBL" id="MDZ5473116.1"/>
    </source>
</evidence>
<keyword evidence="2" id="KW-1185">Reference proteome</keyword>
<sequence length="192" mass="22575">MKMYWKRLFFILLGINIAVLAVLAFLLYVPADEDLDLQDYDDEQLVKFNIQSNKKDLNKLINHYIETEGPKSPFKYNVLLTDEVELYGTIKVFTQDIEMKLTFEPEALPNGDLLLKQKSISIGQLQLPVSYVLKFIRDKYDFPRWVIIQPNDEMIYVSLQKMKLKSDIKVKVDEFNLKSDLIKFTLMVPTQR</sequence>
<dbReference type="Proteomes" id="UP001290455">
    <property type="component" value="Unassembled WGS sequence"/>
</dbReference>
<evidence type="ECO:0000313" key="2">
    <source>
        <dbReference type="Proteomes" id="UP001290455"/>
    </source>
</evidence>
<dbReference type="EMBL" id="JAXOFX010000011">
    <property type="protein sequence ID" value="MDZ5473116.1"/>
    <property type="molecule type" value="Genomic_DNA"/>
</dbReference>
<comment type="caution">
    <text evidence="1">The sequence shown here is derived from an EMBL/GenBank/DDBJ whole genome shotgun (WGS) entry which is preliminary data.</text>
</comment>
<organism evidence="1 2">
    <name type="scientific">Robertmurraya mangrovi</name>
    <dbReference type="NCBI Taxonomy" id="3098077"/>
    <lineage>
        <taxon>Bacteria</taxon>
        <taxon>Bacillati</taxon>
        <taxon>Bacillota</taxon>
        <taxon>Bacilli</taxon>
        <taxon>Bacillales</taxon>
        <taxon>Bacillaceae</taxon>
        <taxon>Robertmurraya</taxon>
    </lineage>
</organism>
<protein>
    <submittedName>
        <fullName evidence="1">YpmS family protein</fullName>
    </submittedName>
</protein>
<accession>A0ABU5J175</accession>
<dbReference type="InterPro" id="IPR018672">
    <property type="entry name" value="DUF2140"/>
</dbReference>
<gene>
    <name evidence="1" type="ORF">SM124_15465</name>
</gene>
<dbReference type="Pfam" id="PF09911">
    <property type="entry name" value="DUF2140"/>
    <property type="match status" value="1"/>
</dbReference>
<proteinExistence type="predicted"/>
<name>A0ABU5J175_9BACI</name>
<dbReference type="RefSeq" id="WP_322447418.1">
    <property type="nucleotide sequence ID" value="NZ_JAXOFX010000011.1"/>
</dbReference>